<protein>
    <submittedName>
        <fullName evidence="1">Uncharacterized protein</fullName>
    </submittedName>
</protein>
<dbReference type="OrthoDB" id="6087511at2"/>
<sequence length="72" mass="8440">MKYSTCKEIEKEVQSRVREGWQYFRKREHGRLVSPTGGFVTVPCTPSDCRALRNFRRDVERVLNGQTKRHAG</sequence>
<gene>
    <name evidence="1" type="ORF">SAMN04487859_1534</name>
</gene>
<organism evidence="1 2">
    <name type="scientific">Roseovarius lutimaris</name>
    <dbReference type="NCBI Taxonomy" id="1005928"/>
    <lineage>
        <taxon>Bacteria</taxon>
        <taxon>Pseudomonadati</taxon>
        <taxon>Pseudomonadota</taxon>
        <taxon>Alphaproteobacteria</taxon>
        <taxon>Rhodobacterales</taxon>
        <taxon>Roseobacteraceae</taxon>
        <taxon>Roseovarius</taxon>
    </lineage>
</organism>
<name>A0A1I5H496_9RHOB</name>
<evidence type="ECO:0000313" key="2">
    <source>
        <dbReference type="Proteomes" id="UP000198599"/>
    </source>
</evidence>
<accession>A0A1I5H496</accession>
<dbReference type="AlphaFoldDB" id="A0A1I5H496"/>
<evidence type="ECO:0000313" key="1">
    <source>
        <dbReference type="EMBL" id="SFO42960.1"/>
    </source>
</evidence>
<dbReference type="Proteomes" id="UP000198599">
    <property type="component" value="Unassembled WGS sequence"/>
</dbReference>
<proteinExistence type="predicted"/>
<keyword evidence="2" id="KW-1185">Reference proteome</keyword>
<reference evidence="2" key="1">
    <citation type="submission" date="2016-10" db="EMBL/GenBank/DDBJ databases">
        <authorList>
            <person name="Varghese N."/>
            <person name="Submissions S."/>
        </authorList>
    </citation>
    <scope>NUCLEOTIDE SEQUENCE [LARGE SCALE GENOMIC DNA]</scope>
    <source>
        <strain evidence="2">DSM 28463</strain>
    </source>
</reference>
<dbReference type="EMBL" id="FOVP01000053">
    <property type="protein sequence ID" value="SFO42960.1"/>
    <property type="molecule type" value="Genomic_DNA"/>
</dbReference>